<dbReference type="SUPFAM" id="SSF102588">
    <property type="entry name" value="LmbE-like"/>
    <property type="match status" value="1"/>
</dbReference>
<dbReference type="GO" id="GO:0006506">
    <property type="term" value="P:GPI anchor biosynthetic process"/>
    <property type="evidence" value="ECO:0007669"/>
    <property type="project" value="UniProtKB-UniPathway"/>
</dbReference>
<evidence type="ECO:0000313" key="4">
    <source>
        <dbReference type="Proteomes" id="UP000322667"/>
    </source>
</evidence>
<dbReference type="EMBL" id="CM017614">
    <property type="protein sequence ID" value="TYI31161.1"/>
    <property type="molecule type" value="Genomic_DNA"/>
</dbReference>
<evidence type="ECO:0000313" key="3">
    <source>
        <dbReference type="EMBL" id="TYI31161.1"/>
    </source>
</evidence>
<name>A0A5D2QRD4_GOSTO</name>
<gene>
    <name evidence="3" type="ORF">ES332_A05G434100v1</name>
</gene>
<sequence length="228" mass="26100">MGLIFIIISISIVWVASLWKIFFSHSKPTFLNEGTPLHKKNVLLVVAHPDDESMFFSPTINYLTSKGHNLYLLCLSIGNADGMGSSRKDELYRACVVHKIQLQQVNVLDHPELQIITFDSYGVSGHCNHGDVHYGVRKFLHDSSPGNIEAWELVSINIMRKYSGLFDIWMSNLDVMQHPSGVMHCLLNEHPLKSFQAMAEHSSQWVWFRKLFVSFSSYTYVNTLRKIN</sequence>
<comment type="similarity">
    <text evidence="1">Belongs to the PIGL family.</text>
</comment>
<proteinExistence type="inferred from homology"/>
<dbReference type="GO" id="GO:0000225">
    <property type="term" value="F:N-acetylglucosaminylphosphatidylinositol deacetylase activity"/>
    <property type="evidence" value="ECO:0007669"/>
    <property type="project" value="UniProtKB-EC"/>
</dbReference>
<evidence type="ECO:0000256" key="2">
    <source>
        <dbReference type="ARBA" id="ARBA00012176"/>
    </source>
</evidence>
<dbReference type="EC" id="3.5.1.89" evidence="2"/>
<organism evidence="3 4">
    <name type="scientific">Gossypium tomentosum</name>
    <name type="common">Hawaiian cotton</name>
    <name type="synonym">Gossypium sandvicense</name>
    <dbReference type="NCBI Taxonomy" id="34277"/>
    <lineage>
        <taxon>Eukaryota</taxon>
        <taxon>Viridiplantae</taxon>
        <taxon>Streptophyta</taxon>
        <taxon>Embryophyta</taxon>
        <taxon>Tracheophyta</taxon>
        <taxon>Spermatophyta</taxon>
        <taxon>Magnoliopsida</taxon>
        <taxon>eudicotyledons</taxon>
        <taxon>Gunneridae</taxon>
        <taxon>Pentapetalae</taxon>
        <taxon>rosids</taxon>
        <taxon>malvids</taxon>
        <taxon>Malvales</taxon>
        <taxon>Malvaceae</taxon>
        <taxon>Malvoideae</taxon>
        <taxon>Gossypium</taxon>
    </lineage>
</organism>
<keyword evidence="4" id="KW-1185">Reference proteome</keyword>
<dbReference type="PANTHER" id="PTHR12993">
    <property type="entry name" value="N-ACETYLGLUCOSAMINYL-PHOSPHATIDYLINOSITOL DE-N-ACETYLASE-RELATED"/>
    <property type="match status" value="1"/>
</dbReference>
<accession>A0A5D2QRD4</accession>
<dbReference type="GO" id="GO:0005783">
    <property type="term" value="C:endoplasmic reticulum"/>
    <property type="evidence" value="ECO:0007669"/>
    <property type="project" value="TreeGrafter"/>
</dbReference>
<dbReference type="PANTHER" id="PTHR12993:SF11">
    <property type="entry name" value="N-ACETYLGLUCOSAMINYL-PHOSPHATIDYLINOSITOL DE-N-ACETYLASE"/>
    <property type="match status" value="1"/>
</dbReference>
<dbReference type="Pfam" id="PF02585">
    <property type="entry name" value="PIG-L"/>
    <property type="match status" value="1"/>
</dbReference>
<dbReference type="InterPro" id="IPR024078">
    <property type="entry name" value="LmbE-like_dom_sf"/>
</dbReference>
<evidence type="ECO:0000256" key="1">
    <source>
        <dbReference type="ARBA" id="ARBA00006066"/>
    </source>
</evidence>
<dbReference type="UniPathway" id="UPA00196"/>
<dbReference type="InterPro" id="IPR003737">
    <property type="entry name" value="GlcNAc_PI_deacetylase-related"/>
</dbReference>
<dbReference type="GO" id="GO:0016020">
    <property type="term" value="C:membrane"/>
    <property type="evidence" value="ECO:0007669"/>
    <property type="project" value="GOC"/>
</dbReference>
<reference evidence="3 4" key="1">
    <citation type="submission" date="2019-07" db="EMBL/GenBank/DDBJ databases">
        <title>WGS assembly of Gossypium tomentosum.</title>
        <authorList>
            <person name="Chen Z.J."/>
            <person name="Sreedasyam A."/>
            <person name="Ando A."/>
            <person name="Song Q."/>
            <person name="De L."/>
            <person name="Hulse-Kemp A."/>
            <person name="Ding M."/>
            <person name="Ye W."/>
            <person name="Kirkbride R."/>
            <person name="Jenkins J."/>
            <person name="Plott C."/>
            <person name="Lovell J."/>
            <person name="Lin Y.-M."/>
            <person name="Vaughn R."/>
            <person name="Liu B."/>
            <person name="Li W."/>
            <person name="Simpson S."/>
            <person name="Scheffler B."/>
            <person name="Saski C."/>
            <person name="Grover C."/>
            <person name="Hu G."/>
            <person name="Conover J."/>
            <person name="Carlson J."/>
            <person name="Shu S."/>
            <person name="Boston L."/>
            <person name="Williams M."/>
            <person name="Peterson D."/>
            <person name="Mcgee K."/>
            <person name="Jones D."/>
            <person name="Wendel J."/>
            <person name="Stelly D."/>
            <person name="Grimwood J."/>
            <person name="Schmutz J."/>
        </authorList>
    </citation>
    <scope>NUCLEOTIDE SEQUENCE [LARGE SCALE GENOMIC DNA]</scope>
    <source>
        <strain evidence="3">7179.01</strain>
    </source>
</reference>
<dbReference type="Gene3D" id="3.40.50.10320">
    <property type="entry name" value="LmbE-like"/>
    <property type="match status" value="1"/>
</dbReference>
<dbReference type="AlphaFoldDB" id="A0A5D2QRD4"/>
<protein>
    <recommendedName>
        <fullName evidence="2">N-acetylglucosaminylphosphatidylinositol deacetylase</fullName>
        <ecNumber evidence="2">3.5.1.89</ecNumber>
    </recommendedName>
</protein>
<dbReference type="Proteomes" id="UP000322667">
    <property type="component" value="Chromosome A05"/>
</dbReference>